<dbReference type="GO" id="GO:0016020">
    <property type="term" value="C:membrane"/>
    <property type="evidence" value="ECO:0007669"/>
    <property type="project" value="UniProtKB-SubCell"/>
</dbReference>
<dbReference type="PANTHER" id="PTHR23277">
    <property type="entry name" value="NECTIN-RELATED"/>
    <property type="match status" value="1"/>
</dbReference>
<evidence type="ECO:0000256" key="4">
    <source>
        <dbReference type="ARBA" id="ARBA00022729"/>
    </source>
</evidence>
<dbReference type="InterPro" id="IPR007110">
    <property type="entry name" value="Ig-like_dom"/>
</dbReference>
<keyword evidence="16" id="KW-1185">Reference proteome</keyword>
<dbReference type="PROSITE" id="PS50835">
    <property type="entry name" value="IG_LIKE"/>
    <property type="match status" value="2"/>
</dbReference>
<dbReference type="Gene3D" id="2.60.40.10">
    <property type="entry name" value="Immunoglobulins"/>
    <property type="match status" value="3"/>
</dbReference>
<feature type="region of interest" description="Disordered" evidence="11">
    <location>
        <begin position="483"/>
        <end position="571"/>
    </location>
</feature>
<dbReference type="InterPro" id="IPR013162">
    <property type="entry name" value="CD80_C2-set"/>
</dbReference>
<dbReference type="Proteomes" id="UP000261580">
    <property type="component" value="Unassembled WGS sequence"/>
</dbReference>
<dbReference type="Pfam" id="PF08205">
    <property type="entry name" value="C2-set_2"/>
    <property type="match status" value="1"/>
</dbReference>
<protein>
    <submittedName>
        <fullName evidence="15">Nectin cell adhesion molecule 4a</fullName>
    </submittedName>
</protein>
<feature type="compositionally biased region" description="Polar residues" evidence="11">
    <location>
        <begin position="516"/>
        <end position="534"/>
    </location>
</feature>
<evidence type="ECO:0000256" key="9">
    <source>
        <dbReference type="ARBA" id="ARBA00023157"/>
    </source>
</evidence>
<organism evidence="15 16">
    <name type="scientific">Neolamprologus brichardi</name>
    <name type="common">Fairy cichlid</name>
    <name type="synonym">Lamprologus brichardi</name>
    <dbReference type="NCBI Taxonomy" id="32507"/>
    <lineage>
        <taxon>Eukaryota</taxon>
        <taxon>Metazoa</taxon>
        <taxon>Chordata</taxon>
        <taxon>Craniata</taxon>
        <taxon>Vertebrata</taxon>
        <taxon>Euteleostomi</taxon>
        <taxon>Actinopterygii</taxon>
        <taxon>Neopterygii</taxon>
        <taxon>Teleostei</taxon>
        <taxon>Neoteleostei</taxon>
        <taxon>Acanthomorphata</taxon>
        <taxon>Ovalentaria</taxon>
        <taxon>Cichlomorphae</taxon>
        <taxon>Cichliformes</taxon>
        <taxon>Cichlidae</taxon>
        <taxon>African cichlids</taxon>
        <taxon>Pseudocrenilabrinae</taxon>
        <taxon>Lamprologini</taxon>
        <taxon>Neolamprologus</taxon>
    </lineage>
</organism>
<dbReference type="InterPro" id="IPR013783">
    <property type="entry name" value="Ig-like_fold"/>
</dbReference>
<feature type="transmembrane region" description="Helical" evidence="12">
    <location>
        <begin position="331"/>
        <end position="356"/>
    </location>
</feature>
<feature type="chain" id="PRO_5046724779" evidence="13">
    <location>
        <begin position="19"/>
        <end position="571"/>
    </location>
</feature>
<evidence type="ECO:0000256" key="12">
    <source>
        <dbReference type="SAM" id="Phobius"/>
    </source>
</evidence>
<keyword evidence="9" id="KW-1015">Disulfide bond</keyword>
<evidence type="ECO:0000256" key="11">
    <source>
        <dbReference type="SAM" id="MobiDB-lite"/>
    </source>
</evidence>
<evidence type="ECO:0000256" key="13">
    <source>
        <dbReference type="SAM" id="SignalP"/>
    </source>
</evidence>
<dbReference type="SUPFAM" id="SSF48726">
    <property type="entry name" value="Immunoglobulin"/>
    <property type="match status" value="3"/>
</dbReference>
<reference evidence="15" key="1">
    <citation type="submission" date="2025-08" db="UniProtKB">
        <authorList>
            <consortium name="Ensembl"/>
        </authorList>
    </citation>
    <scope>IDENTIFICATION</scope>
</reference>
<dbReference type="SMART" id="SM00409">
    <property type="entry name" value="IG"/>
    <property type="match status" value="2"/>
</dbReference>
<name>A0A3Q4GZV3_NEOBR</name>
<evidence type="ECO:0000256" key="7">
    <source>
        <dbReference type="ARBA" id="ARBA00022989"/>
    </source>
</evidence>
<dbReference type="InterPro" id="IPR003598">
    <property type="entry name" value="Ig_sub2"/>
</dbReference>
<feature type="domain" description="Ig-like" evidence="14">
    <location>
        <begin position="25"/>
        <end position="132"/>
    </location>
</feature>
<evidence type="ECO:0000313" key="16">
    <source>
        <dbReference type="Proteomes" id="UP000261580"/>
    </source>
</evidence>
<dbReference type="InterPro" id="IPR003599">
    <property type="entry name" value="Ig_sub"/>
</dbReference>
<sequence>MLMNLWSYLSLPVTVIKGDFVAPPPNYSLTSLAEEETILPCRYEPDAESTVVQVTWFQEKPDGAKEQIITAHHVNGKTAFGPWADRVEFSSNQPTKDSSLVIKITKISDEGKYTCHVSTFPFGNFDTELSLVVHTHPISTVDSVTVVEGQQFSQVATCRSVARPLPQLSWDTELNGKSVNRTSDTGAVSSHFSLYPLRSMNGKKLDCLVWHPTYSEPRRLKNQLVVHYPPHAEVSGYNGNWYVGLENAALSCVSGGNPKPHVFTWIRKDGELPTGIIEHPNGTLAFGRPLNLSDAGTYQCVATNEVGVGKTEVEINVEEIPLKQTSVEKELMFIVGGVAIGLLILLLTIIIAVTCYHKRKNKKLKRQLTEKKYEIMVEGTLRNSLSSLGVSLRSRGGGIAYDSLGRPAIYNNSRRGRERPLDRDEESRLRVERYVKNSSLSLPETHYHPPLTQLPQRMQTPDFLRSMNGSPVVPLDVGLRLGSMTKNHQHPPVSSTCPPIRDDDDEVDEGLGGPASQEQPFDQDSETNSSQVSEGHSVPCHPSNGLLKYKRIPSPHPVNPHASIIHKAQIV</sequence>
<dbReference type="InterPro" id="IPR051427">
    <property type="entry name" value="Nectin/Nectin-like"/>
</dbReference>
<accession>A0A3Q4GZV3</accession>
<feature type="domain" description="Ig-like" evidence="14">
    <location>
        <begin position="217"/>
        <end position="316"/>
    </location>
</feature>
<keyword evidence="10" id="KW-0325">Glycoprotein</keyword>
<keyword evidence="4 13" id="KW-0732">Signal</keyword>
<feature type="signal peptide" evidence="13">
    <location>
        <begin position="1"/>
        <end position="18"/>
    </location>
</feature>
<proteinExistence type="inferred from homology"/>
<dbReference type="STRING" id="32507.ENSNBRP00000015600"/>
<evidence type="ECO:0000256" key="2">
    <source>
        <dbReference type="ARBA" id="ARBA00007810"/>
    </source>
</evidence>
<keyword evidence="5" id="KW-0677">Repeat</keyword>
<evidence type="ECO:0000256" key="1">
    <source>
        <dbReference type="ARBA" id="ARBA00004167"/>
    </source>
</evidence>
<evidence type="ECO:0000256" key="3">
    <source>
        <dbReference type="ARBA" id="ARBA00022692"/>
    </source>
</evidence>
<dbReference type="InterPro" id="IPR013106">
    <property type="entry name" value="Ig_V-set"/>
</dbReference>
<dbReference type="Pfam" id="PF07686">
    <property type="entry name" value="V-set"/>
    <property type="match status" value="1"/>
</dbReference>
<comment type="subcellular location">
    <subcellularLocation>
        <location evidence="1">Membrane</location>
        <topology evidence="1">Single-pass membrane protein</topology>
    </subcellularLocation>
</comment>
<dbReference type="Bgee" id="ENSNBRG00000012080">
    <property type="expression patterns" value="Expressed in zone of skin"/>
</dbReference>
<comment type="similarity">
    <text evidence="2">Belongs to the nectin family.</text>
</comment>
<dbReference type="Pfam" id="PF13927">
    <property type="entry name" value="Ig_3"/>
    <property type="match status" value="1"/>
</dbReference>
<dbReference type="SMART" id="SM00408">
    <property type="entry name" value="IGc2"/>
    <property type="match status" value="1"/>
</dbReference>
<evidence type="ECO:0000313" key="15">
    <source>
        <dbReference type="Ensembl" id="ENSNBRP00000015600.1"/>
    </source>
</evidence>
<dbReference type="GeneTree" id="ENSGT00940000157535"/>
<dbReference type="GO" id="GO:0007156">
    <property type="term" value="P:homophilic cell adhesion via plasma membrane adhesion molecules"/>
    <property type="evidence" value="ECO:0007669"/>
    <property type="project" value="TreeGrafter"/>
</dbReference>
<dbReference type="OMA" id="FTWIRKD"/>
<keyword evidence="3 12" id="KW-0812">Transmembrane</keyword>
<reference evidence="15" key="2">
    <citation type="submission" date="2025-09" db="UniProtKB">
        <authorList>
            <consortium name="Ensembl"/>
        </authorList>
    </citation>
    <scope>IDENTIFICATION</scope>
</reference>
<dbReference type="PANTHER" id="PTHR23277:SF11">
    <property type="entry name" value="NECTIN-4"/>
    <property type="match status" value="1"/>
</dbReference>
<evidence type="ECO:0000259" key="14">
    <source>
        <dbReference type="PROSITE" id="PS50835"/>
    </source>
</evidence>
<dbReference type="InterPro" id="IPR036179">
    <property type="entry name" value="Ig-like_dom_sf"/>
</dbReference>
<dbReference type="GO" id="GO:0005912">
    <property type="term" value="C:adherens junction"/>
    <property type="evidence" value="ECO:0007669"/>
    <property type="project" value="TreeGrafter"/>
</dbReference>
<dbReference type="AlphaFoldDB" id="A0A3Q4GZV3"/>
<keyword evidence="8 12" id="KW-0472">Membrane</keyword>
<evidence type="ECO:0000256" key="5">
    <source>
        <dbReference type="ARBA" id="ARBA00022737"/>
    </source>
</evidence>
<dbReference type="GO" id="GO:0007157">
    <property type="term" value="P:heterophilic cell-cell adhesion via plasma membrane cell adhesion molecules"/>
    <property type="evidence" value="ECO:0007669"/>
    <property type="project" value="TreeGrafter"/>
</dbReference>
<evidence type="ECO:0000256" key="8">
    <source>
        <dbReference type="ARBA" id="ARBA00023136"/>
    </source>
</evidence>
<keyword evidence="7 12" id="KW-1133">Transmembrane helix</keyword>
<keyword evidence="6" id="KW-0130">Cell adhesion</keyword>
<evidence type="ECO:0000256" key="10">
    <source>
        <dbReference type="ARBA" id="ARBA00023180"/>
    </source>
</evidence>
<dbReference type="Ensembl" id="ENSNBRT00000016023.1">
    <property type="protein sequence ID" value="ENSNBRP00000015600.1"/>
    <property type="gene ID" value="ENSNBRG00000012080.1"/>
</dbReference>
<evidence type="ECO:0000256" key="6">
    <source>
        <dbReference type="ARBA" id="ARBA00022889"/>
    </source>
</evidence>